<dbReference type="PANTHER" id="PTHR13720">
    <property type="entry name" value="WD-40 REPEAT PROTEIN"/>
    <property type="match status" value="1"/>
</dbReference>
<dbReference type="SMART" id="SM00320">
    <property type="entry name" value="WD40"/>
    <property type="match status" value="9"/>
</dbReference>
<dbReference type="Gene3D" id="2.130.10.10">
    <property type="entry name" value="YVTN repeat-like/Quinoprotein amine dehydrogenase"/>
    <property type="match status" value="3"/>
</dbReference>
<dbReference type="InterPro" id="IPR024977">
    <property type="entry name" value="Apc4-like_WD40_dom"/>
</dbReference>
<dbReference type="InterPro" id="IPR015943">
    <property type="entry name" value="WD40/YVTN_repeat-like_dom_sf"/>
</dbReference>
<name>A0AAD1U2Y4_EUPCR</name>
<dbReference type="PROSITE" id="PS50082">
    <property type="entry name" value="WD_REPEATS_2"/>
    <property type="match status" value="5"/>
</dbReference>
<reference evidence="5" key="1">
    <citation type="submission" date="2023-07" db="EMBL/GenBank/DDBJ databases">
        <authorList>
            <consortium name="AG Swart"/>
            <person name="Singh M."/>
            <person name="Singh A."/>
            <person name="Seah K."/>
            <person name="Emmerich C."/>
        </authorList>
    </citation>
    <scope>NUCLEOTIDE SEQUENCE</scope>
    <source>
        <strain evidence="5">DP1</strain>
    </source>
</reference>
<organism evidence="5 6">
    <name type="scientific">Euplotes crassus</name>
    <dbReference type="NCBI Taxonomy" id="5936"/>
    <lineage>
        <taxon>Eukaryota</taxon>
        <taxon>Sar</taxon>
        <taxon>Alveolata</taxon>
        <taxon>Ciliophora</taxon>
        <taxon>Intramacronucleata</taxon>
        <taxon>Spirotrichea</taxon>
        <taxon>Hypotrichia</taxon>
        <taxon>Euplotida</taxon>
        <taxon>Euplotidae</taxon>
        <taxon>Moneuplotes</taxon>
    </lineage>
</organism>
<keyword evidence="1 3" id="KW-0853">WD repeat</keyword>
<gene>
    <name evidence="5" type="ORF">ECRASSUSDP1_LOCUS2598</name>
</gene>
<dbReference type="InterPro" id="IPR050630">
    <property type="entry name" value="WD_repeat_EMAP"/>
</dbReference>
<evidence type="ECO:0000313" key="6">
    <source>
        <dbReference type="Proteomes" id="UP001295684"/>
    </source>
</evidence>
<dbReference type="InterPro" id="IPR001680">
    <property type="entry name" value="WD40_rpt"/>
</dbReference>
<dbReference type="PROSITE" id="PS00678">
    <property type="entry name" value="WD_REPEATS_1"/>
    <property type="match status" value="1"/>
</dbReference>
<protein>
    <recommendedName>
        <fullName evidence="4">Anaphase-promoting complex subunit 4-like WD40 domain-containing protein</fullName>
    </recommendedName>
</protein>
<comment type="caution">
    <text evidence="5">The sequence shown here is derived from an EMBL/GenBank/DDBJ whole genome shotgun (WGS) entry which is preliminary data.</text>
</comment>
<dbReference type="Pfam" id="PF12894">
    <property type="entry name" value="ANAPC4_WD40"/>
    <property type="match status" value="1"/>
</dbReference>
<evidence type="ECO:0000259" key="4">
    <source>
        <dbReference type="Pfam" id="PF12894"/>
    </source>
</evidence>
<dbReference type="PROSITE" id="PS50294">
    <property type="entry name" value="WD_REPEATS_REGION"/>
    <property type="match status" value="2"/>
</dbReference>
<feature type="domain" description="Anaphase-promoting complex subunit 4-like WD40" evidence="4">
    <location>
        <begin position="403"/>
        <end position="477"/>
    </location>
</feature>
<keyword evidence="2" id="KW-0677">Repeat</keyword>
<dbReference type="Pfam" id="PF00400">
    <property type="entry name" value="WD40"/>
    <property type="match status" value="5"/>
</dbReference>
<dbReference type="SUPFAM" id="SSF50978">
    <property type="entry name" value="WD40 repeat-like"/>
    <property type="match status" value="1"/>
</dbReference>
<dbReference type="InterPro" id="IPR036322">
    <property type="entry name" value="WD40_repeat_dom_sf"/>
</dbReference>
<keyword evidence="6" id="KW-1185">Reference proteome</keyword>
<accession>A0AAD1U2Y4</accession>
<dbReference type="AlphaFoldDB" id="A0AAD1U2Y4"/>
<dbReference type="SUPFAM" id="SSF82171">
    <property type="entry name" value="DPP6 N-terminal domain-like"/>
    <property type="match status" value="1"/>
</dbReference>
<feature type="repeat" description="WD" evidence="3">
    <location>
        <begin position="339"/>
        <end position="372"/>
    </location>
</feature>
<evidence type="ECO:0000313" key="5">
    <source>
        <dbReference type="EMBL" id="CAI2361287.1"/>
    </source>
</evidence>
<dbReference type="GO" id="GO:0005929">
    <property type="term" value="C:cilium"/>
    <property type="evidence" value="ECO:0007669"/>
    <property type="project" value="UniProtKB-ARBA"/>
</dbReference>
<dbReference type="PANTHER" id="PTHR13720:SF39">
    <property type="entry name" value="F-BOX DOMAIN-CONTAINING PROTEIN"/>
    <property type="match status" value="1"/>
</dbReference>
<feature type="repeat" description="WD" evidence="3">
    <location>
        <begin position="466"/>
        <end position="507"/>
    </location>
</feature>
<evidence type="ECO:0000256" key="2">
    <source>
        <dbReference type="ARBA" id="ARBA00022737"/>
    </source>
</evidence>
<dbReference type="Proteomes" id="UP001295684">
    <property type="component" value="Unassembled WGS sequence"/>
</dbReference>
<dbReference type="InterPro" id="IPR019775">
    <property type="entry name" value="WD40_repeat_CS"/>
</dbReference>
<dbReference type="CDD" id="cd00200">
    <property type="entry name" value="WD40"/>
    <property type="match status" value="1"/>
</dbReference>
<feature type="repeat" description="WD" evidence="3">
    <location>
        <begin position="598"/>
        <end position="633"/>
    </location>
</feature>
<feature type="repeat" description="WD" evidence="3">
    <location>
        <begin position="556"/>
        <end position="597"/>
    </location>
</feature>
<dbReference type="EMBL" id="CAMPGE010002484">
    <property type="protein sequence ID" value="CAI2361287.1"/>
    <property type="molecule type" value="Genomic_DNA"/>
</dbReference>
<feature type="repeat" description="WD" evidence="3">
    <location>
        <begin position="424"/>
        <end position="465"/>
    </location>
</feature>
<sequence length="633" mass="69537">MEKDPATAATGGGGVVVELDHAIGYSGKIVNSVHLHPNANDYVLIAGASIIVGDINDPHNQHFLRGHDDQITCLDLSCNGKMIASGQKGDNSDILLWDYESKKAVFRLSEHDNQIDCLHFSHDDMLLISSGNQLDGKLFIWDTSNGYIVTSMQLLPTVISEAPNCISFGGFVKDVKLRETANYQFATSGSKKLMLWSLEPSTGNLEYELISTGTFIRDYICFAFGKPSEQYLFAGTKSGDFVSFQIKHKLLVFVQNVCAQGVTCISAVTEDKVCCGGGDGTLALYHVDGKFCQELLKTTLAGGINGLSSSEDGIQLLVSTDRGFIYRVRVSDFSCMLLGENHISDVLQVSFMNGISDKFATCSEDTTIRLWDSNDYSVYARCAVLAGGHPTCCNFTEEVVISGWSDGKIRSFRTDNCELLWAIDNAHKNGVTTLCISNNFKFLATGGYSGDVRVWEIRSRELISHLKEHTSTVTKVEVLEDDIHLLSCARDKAILCWDLKNEKRVSNHTQRMGGINGFSFNPENQNKVLSVGQERKVTYWDLSKSEAEGVVDTSSNPSESDEQFSIDISKDGRYFVTGGALGILRIWDYVEGKIVSEQAGHSNTITSVSFTPDGKQVISTGRDGLVLVWNVFT</sequence>
<proteinExistence type="predicted"/>
<evidence type="ECO:0000256" key="1">
    <source>
        <dbReference type="ARBA" id="ARBA00022574"/>
    </source>
</evidence>
<evidence type="ECO:0000256" key="3">
    <source>
        <dbReference type="PROSITE-ProRule" id="PRU00221"/>
    </source>
</evidence>